<reference evidence="2" key="2">
    <citation type="submission" date="2022-01" db="EMBL/GenBank/DDBJ databases">
        <authorList>
            <person name="Yamashiro T."/>
            <person name="Shiraishi A."/>
            <person name="Satake H."/>
            <person name="Nakayama K."/>
        </authorList>
    </citation>
    <scope>NUCLEOTIDE SEQUENCE</scope>
</reference>
<dbReference type="PANTHER" id="PTHR35112">
    <property type="entry name" value="OS08G0360500 PROTEIN"/>
    <property type="match status" value="1"/>
</dbReference>
<protein>
    <recommendedName>
        <fullName evidence="1">DUF7796 domain-containing protein</fullName>
    </recommendedName>
</protein>
<organism evidence="2 3">
    <name type="scientific">Tanacetum coccineum</name>
    <dbReference type="NCBI Taxonomy" id="301880"/>
    <lineage>
        <taxon>Eukaryota</taxon>
        <taxon>Viridiplantae</taxon>
        <taxon>Streptophyta</taxon>
        <taxon>Embryophyta</taxon>
        <taxon>Tracheophyta</taxon>
        <taxon>Spermatophyta</taxon>
        <taxon>Magnoliopsida</taxon>
        <taxon>eudicotyledons</taxon>
        <taxon>Gunneridae</taxon>
        <taxon>Pentapetalae</taxon>
        <taxon>asterids</taxon>
        <taxon>campanulids</taxon>
        <taxon>Asterales</taxon>
        <taxon>Asteraceae</taxon>
        <taxon>Asteroideae</taxon>
        <taxon>Anthemideae</taxon>
        <taxon>Anthemidinae</taxon>
        <taxon>Tanacetum</taxon>
    </lineage>
</organism>
<dbReference type="Pfam" id="PF25072">
    <property type="entry name" value="DUF7796"/>
    <property type="match status" value="1"/>
</dbReference>
<evidence type="ECO:0000259" key="1">
    <source>
        <dbReference type="Pfam" id="PF25072"/>
    </source>
</evidence>
<evidence type="ECO:0000313" key="2">
    <source>
        <dbReference type="EMBL" id="GJT76308.1"/>
    </source>
</evidence>
<sequence length="61" mass="7044">MGETVMNGLDRRWNWTDNANGTLRLCDGHDKWEDCWEDLFDGVTATKPAAIRKRVSKLSFD</sequence>
<feature type="non-terminal residue" evidence="2">
    <location>
        <position position="61"/>
    </location>
</feature>
<dbReference type="InterPro" id="IPR056698">
    <property type="entry name" value="DUF7796"/>
</dbReference>
<keyword evidence="3" id="KW-1185">Reference proteome</keyword>
<reference evidence="2" key="1">
    <citation type="journal article" date="2022" name="Int. J. Mol. Sci.">
        <title>Draft Genome of Tanacetum Coccineum: Genomic Comparison of Closely Related Tanacetum-Family Plants.</title>
        <authorList>
            <person name="Yamashiro T."/>
            <person name="Shiraishi A."/>
            <person name="Nakayama K."/>
            <person name="Satake H."/>
        </authorList>
    </citation>
    <scope>NUCLEOTIDE SEQUENCE</scope>
</reference>
<gene>
    <name evidence="2" type="ORF">Tco_1043033</name>
</gene>
<name>A0ABQ5GL97_9ASTR</name>
<evidence type="ECO:0000313" key="3">
    <source>
        <dbReference type="Proteomes" id="UP001151760"/>
    </source>
</evidence>
<comment type="caution">
    <text evidence="2">The sequence shown here is derived from an EMBL/GenBank/DDBJ whole genome shotgun (WGS) entry which is preliminary data.</text>
</comment>
<dbReference type="PANTHER" id="PTHR35112:SF1">
    <property type="entry name" value="RING_FYVE_PHD ZINC FINGER SUPERFAMILY PROTEIN"/>
    <property type="match status" value="1"/>
</dbReference>
<accession>A0ABQ5GL97</accession>
<proteinExistence type="predicted"/>
<dbReference type="Proteomes" id="UP001151760">
    <property type="component" value="Unassembled WGS sequence"/>
</dbReference>
<feature type="domain" description="DUF7796" evidence="1">
    <location>
        <begin position="3"/>
        <end position="60"/>
    </location>
</feature>
<dbReference type="EMBL" id="BQNB010018612">
    <property type="protein sequence ID" value="GJT76308.1"/>
    <property type="molecule type" value="Genomic_DNA"/>
</dbReference>